<keyword evidence="2" id="KW-1185">Reference proteome</keyword>
<comment type="caution">
    <text evidence="1">The sequence shown here is derived from an EMBL/GenBank/DDBJ whole genome shotgun (WGS) entry which is preliminary data.</text>
</comment>
<sequence>MQVIINKSSELSEATIAVINEKVNKLETYYDRIERAEVFVKEDDGSAANGHTVEIRLAIPGNDLFATHTDESIERATAEVAEALRRQIKKHKEKNASHQN</sequence>
<organism evidence="1 2">
    <name type="scientific">Neolewinella maritima</name>
    <dbReference type="NCBI Taxonomy" id="1383882"/>
    <lineage>
        <taxon>Bacteria</taxon>
        <taxon>Pseudomonadati</taxon>
        <taxon>Bacteroidota</taxon>
        <taxon>Saprospiria</taxon>
        <taxon>Saprospirales</taxon>
        <taxon>Lewinellaceae</taxon>
        <taxon>Neolewinella</taxon>
    </lineage>
</organism>
<dbReference type="NCBIfam" id="TIGR00741">
    <property type="entry name" value="yfiA"/>
    <property type="match status" value="1"/>
</dbReference>
<proteinExistence type="predicted"/>
<dbReference type="Proteomes" id="UP000837803">
    <property type="component" value="Unassembled WGS sequence"/>
</dbReference>
<dbReference type="InterPro" id="IPR036567">
    <property type="entry name" value="RHF-like"/>
</dbReference>
<name>A0ABM9AYB2_9BACT</name>
<evidence type="ECO:0000313" key="2">
    <source>
        <dbReference type="Proteomes" id="UP000837803"/>
    </source>
</evidence>
<gene>
    <name evidence="1" type="primary">hpf</name>
    <name evidence="1" type="ORF">LEM8419_00712</name>
</gene>
<accession>A0ABM9AYB2</accession>
<reference evidence="1" key="1">
    <citation type="submission" date="2021-12" db="EMBL/GenBank/DDBJ databases">
        <authorList>
            <person name="Rodrigo-Torres L."/>
            <person name="Arahal R. D."/>
            <person name="Lucena T."/>
        </authorList>
    </citation>
    <scope>NUCLEOTIDE SEQUENCE</scope>
    <source>
        <strain evidence="1">CECT 8419</strain>
    </source>
</reference>
<dbReference type="CDD" id="cd00552">
    <property type="entry name" value="RaiA"/>
    <property type="match status" value="1"/>
</dbReference>
<dbReference type="Pfam" id="PF02482">
    <property type="entry name" value="Ribosomal_S30AE"/>
    <property type="match status" value="1"/>
</dbReference>
<dbReference type="RefSeq" id="WP_238749599.1">
    <property type="nucleotide sequence ID" value="NZ_CAKLPZ010000001.1"/>
</dbReference>
<dbReference type="Gene3D" id="3.30.160.100">
    <property type="entry name" value="Ribosome hibernation promotion factor-like"/>
    <property type="match status" value="1"/>
</dbReference>
<protein>
    <submittedName>
        <fullName evidence="1">Ribosome hibernation promoting factor</fullName>
    </submittedName>
</protein>
<evidence type="ECO:0000313" key="1">
    <source>
        <dbReference type="EMBL" id="CAH0999414.1"/>
    </source>
</evidence>
<dbReference type="InterPro" id="IPR003489">
    <property type="entry name" value="RHF/RaiA"/>
</dbReference>
<dbReference type="EMBL" id="CAKLPZ010000001">
    <property type="protein sequence ID" value="CAH0999414.1"/>
    <property type="molecule type" value="Genomic_DNA"/>
</dbReference>
<dbReference type="SUPFAM" id="SSF69754">
    <property type="entry name" value="Ribosome binding protein Y (YfiA homologue)"/>
    <property type="match status" value="1"/>
</dbReference>